<proteinExistence type="predicted"/>
<keyword evidence="2" id="KW-1185">Reference proteome</keyword>
<dbReference type="InParanoid" id="C1F0T9"/>
<organism evidence="1 2">
    <name type="scientific">Acidobacterium capsulatum (strain ATCC 51196 / DSM 11244 / BCRC 80197 / JCM 7670 / NBRC 15755 / NCIMB 13165 / 161)</name>
    <dbReference type="NCBI Taxonomy" id="240015"/>
    <lineage>
        <taxon>Bacteria</taxon>
        <taxon>Pseudomonadati</taxon>
        <taxon>Acidobacteriota</taxon>
        <taxon>Terriglobia</taxon>
        <taxon>Terriglobales</taxon>
        <taxon>Acidobacteriaceae</taxon>
        <taxon>Acidobacterium</taxon>
    </lineage>
</organism>
<dbReference type="EMBL" id="CP001472">
    <property type="protein sequence ID" value="ACO31454.1"/>
    <property type="molecule type" value="Genomic_DNA"/>
</dbReference>
<gene>
    <name evidence="1" type="ordered locus">ACP_0436</name>
</gene>
<evidence type="ECO:0000313" key="2">
    <source>
        <dbReference type="Proteomes" id="UP000002207"/>
    </source>
</evidence>
<dbReference type="HOGENOM" id="CLU_3245752_0_0_0"/>
<dbReference type="Proteomes" id="UP000002207">
    <property type="component" value="Chromosome"/>
</dbReference>
<dbReference type="KEGG" id="aca:ACP_0436"/>
<protein>
    <submittedName>
        <fullName evidence="1">Uncharacterized protein</fullName>
    </submittedName>
</protein>
<name>C1F0T9_ACIC5</name>
<dbReference type="AlphaFoldDB" id="C1F0T9"/>
<evidence type="ECO:0000313" key="1">
    <source>
        <dbReference type="EMBL" id="ACO31454.1"/>
    </source>
</evidence>
<sequence length="42" mass="4755">MPLTGIPHQNFFDFGAFDDVAHFLAHTRTRVLSVHGAARAWF</sequence>
<reference evidence="1 2" key="1">
    <citation type="journal article" date="2009" name="Appl. Environ. Microbiol.">
        <title>Three genomes from the phylum Acidobacteria provide insight into the lifestyles of these microorganisms in soils.</title>
        <authorList>
            <person name="Ward N.L."/>
            <person name="Challacombe J.F."/>
            <person name="Janssen P.H."/>
            <person name="Henrissat B."/>
            <person name="Coutinho P.M."/>
            <person name="Wu M."/>
            <person name="Xie G."/>
            <person name="Haft D.H."/>
            <person name="Sait M."/>
            <person name="Badger J."/>
            <person name="Barabote R.D."/>
            <person name="Bradley B."/>
            <person name="Brettin T.S."/>
            <person name="Brinkac L.M."/>
            <person name="Bruce D."/>
            <person name="Creasy T."/>
            <person name="Daugherty S.C."/>
            <person name="Davidsen T.M."/>
            <person name="DeBoy R.T."/>
            <person name="Detter J.C."/>
            <person name="Dodson R.J."/>
            <person name="Durkin A.S."/>
            <person name="Ganapathy A."/>
            <person name="Gwinn-Giglio M."/>
            <person name="Han C.S."/>
            <person name="Khouri H."/>
            <person name="Kiss H."/>
            <person name="Kothari S.P."/>
            <person name="Madupu R."/>
            <person name="Nelson K.E."/>
            <person name="Nelson W.C."/>
            <person name="Paulsen I."/>
            <person name="Penn K."/>
            <person name="Ren Q."/>
            <person name="Rosovitz M.J."/>
            <person name="Selengut J.D."/>
            <person name="Shrivastava S."/>
            <person name="Sullivan S.A."/>
            <person name="Tapia R."/>
            <person name="Thompson L.S."/>
            <person name="Watkins K.L."/>
            <person name="Yang Q."/>
            <person name="Yu C."/>
            <person name="Zafar N."/>
            <person name="Zhou L."/>
            <person name="Kuske C.R."/>
        </authorList>
    </citation>
    <scope>NUCLEOTIDE SEQUENCE [LARGE SCALE GENOMIC DNA]</scope>
    <source>
        <strain evidence="2">ATCC 51196 / DSM 11244 / BCRC 80197 / JCM 7670 / NBRC 15755 / NCIMB 13165 / 161</strain>
    </source>
</reference>
<accession>C1F0T9</accession>